<name>A0A7S4NKE6_GUITH</name>
<evidence type="ECO:0000256" key="5">
    <source>
        <dbReference type="SAM" id="Coils"/>
    </source>
</evidence>
<dbReference type="InterPro" id="IPR036116">
    <property type="entry name" value="FN3_sf"/>
</dbReference>
<dbReference type="SMART" id="SM00184">
    <property type="entry name" value="RING"/>
    <property type="match status" value="1"/>
</dbReference>
<accession>A0A7S4NKE6</accession>
<dbReference type="SUPFAM" id="SSF49265">
    <property type="entry name" value="Fibronectin type III"/>
    <property type="match status" value="1"/>
</dbReference>
<feature type="region of interest" description="Disordered" evidence="6">
    <location>
        <begin position="557"/>
        <end position="622"/>
    </location>
</feature>
<dbReference type="Gene3D" id="3.30.40.10">
    <property type="entry name" value="Zinc/RING finger domain, C3HC4 (zinc finger)"/>
    <property type="match status" value="1"/>
</dbReference>
<dbReference type="SMART" id="SM00060">
    <property type="entry name" value="FN3"/>
    <property type="match status" value="2"/>
</dbReference>
<feature type="domain" description="Fibronectin type-III" evidence="9">
    <location>
        <begin position="463"/>
        <end position="565"/>
    </location>
</feature>
<keyword evidence="1" id="KW-0479">Metal-binding</keyword>
<dbReference type="Gene3D" id="4.10.830.40">
    <property type="match status" value="1"/>
</dbReference>
<feature type="domain" description="Fibronectin type-III" evidence="9">
    <location>
        <begin position="364"/>
        <end position="461"/>
    </location>
</feature>
<dbReference type="Pfam" id="PF00643">
    <property type="entry name" value="zf-B_box"/>
    <property type="match status" value="1"/>
</dbReference>
<dbReference type="InterPro" id="IPR001841">
    <property type="entry name" value="Znf_RING"/>
</dbReference>
<dbReference type="CDD" id="cd19801">
    <property type="entry name" value="Bbox1_MID"/>
    <property type="match status" value="1"/>
</dbReference>
<organism evidence="10">
    <name type="scientific">Guillardia theta</name>
    <name type="common">Cryptophyte</name>
    <name type="synonym">Cryptomonas phi</name>
    <dbReference type="NCBI Taxonomy" id="55529"/>
    <lineage>
        <taxon>Eukaryota</taxon>
        <taxon>Cryptophyceae</taxon>
        <taxon>Pyrenomonadales</taxon>
        <taxon>Geminigeraceae</taxon>
        <taxon>Guillardia</taxon>
    </lineage>
</organism>
<dbReference type="PROSITE" id="PS50089">
    <property type="entry name" value="ZF_RING_2"/>
    <property type="match status" value="1"/>
</dbReference>
<dbReference type="Pfam" id="PF13445">
    <property type="entry name" value="zf-RING_UBOX"/>
    <property type="match status" value="1"/>
</dbReference>
<dbReference type="InterPro" id="IPR000315">
    <property type="entry name" value="Znf_B-box"/>
</dbReference>
<keyword evidence="2 4" id="KW-0863">Zinc-finger</keyword>
<dbReference type="PROSITE" id="PS50119">
    <property type="entry name" value="ZF_BBOX"/>
    <property type="match status" value="2"/>
</dbReference>
<keyword evidence="5" id="KW-0175">Coiled coil</keyword>
<dbReference type="PROSITE" id="PS50853">
    <property type="entry name" value="FN3"/>
    <property type="match status" value="2"/>
</dbReference>
<dbReference type="SUPFAM" id="SSF57850">
    <property type="entry name" value="RING/U-box"/>
    <property type="match status" value="1"/>
</dbReference>
<dbReference type="CDD" id="cd19756">
    <property type="entry name" value="Bbox2"/>
    <property type="match status" value="1"/>
</dbReference>
<dbReference type="Pfam" id="PF22586">
    <property type="entry name" value="ANCHR-like_BBOX"/>
    <property type="match status" value="1"/>
</dbReference>
<dbReference type="InterPro" id="IPR013783">
    <property type="entry name" value="Ig-like_fold"/>
</dbReference>
<feature type="compositionally biased region" description="Acidic residues" evidence="6">
    <location>
        <begin position="577"/>
        <end position="588"/>
    </location>
</feature>
<dbReference type="AlphaFoldDB" id="A0A7S4NKE6"/>
<dbReference type="Pfam" id="PF00041">
    <property type="entry name" value="fn3"/>
    <property type="match status" value="2"/>
</dbReference>
<proteinExistence type="predicted"/>
<evidence type="ECO:0000313" key="10">
    <source>
        <dbReference type="EMBL" id="CAE2291789.1"/>
    </source>
</evidence>
<dbReference type="InterPro" id="IPR050617">
    <property type="entry name" value="E3_ligase_FN3/SPRY"/>
</dbReference>
<feature type="domain" description="B box-type" evidence="8">
    <location>
        <begin position="149"/>
        <end position="191"/>
    </location>
</feature>
<dbReference type="GO" id="GO:0008270">
    <property type="term" value="F:zinc ion binding"/>
    <property type="evidence" value="ECO:0007669"/>
    <property type="project" value="UniProtKB-KW"/>
</dbReference>
<feature type="coiled-coil region" evidence="5">
    <location>
        <begin position="220"/>
        <end position="247"/>
    </location>
</feature>
<evidence type="ECO:0000256" key="3">
    <source>
        <dbReference type="ARBA" id="ARBA00022833"/>
    </source>
</evidence>
<evidence type="ECO:0000259" key="9">
    <source>
        <dbReference type="PROSITE" id="PS50853"/>
    </source>
</evidence>
<protein>
    <submittedName>
        <fullName evidence="10">Uncharacterized protein</fullName>
    </submittedName>
</protein>
<evidence type="ECO:0000259" key="7">
    <source>
        <dbReference type="PROSITE" id="PS50089"/>
    </source>
</evidence>
<dbReference type="SUPFAM" id="SSF57845">
    <property type="entry name" value="B-box zinc-binding domain"/>
    <property type="match status" value="1"/>
</dbReference>
<dbReference type="InterPro" id="IPR027370">
    <property type="entry name" value="Znf-RING_euk"/>
</dbReference>
<dbReference type="Gene3D" id="3.30.160.60">
    <property type="entry name" value="Classic Zinc Finger"/>
    <property type="match status" value="1"/>
</dbReference>
<feature type="domain" description="RING-type" evidence="7">
    <location>
        <begin position="12"/>
        <end position="58"/>
    </location>
</feature>
<dbReference type="PANTHER" id="PTHR24099:SF15">
    <property type="entry name" value="E3 UBIQUITIN-PROTEIN LIGASE TRIM9"/>
    <property type="match status" value="1"/>
</dbReference>
<dbReference type="InterPro" id="IPR013083">
    <property type="entry name" value="Znf_RING/FYVE/PHD"/>
</dbReference>
<reference evidence="10" key="1">
    <citation type="submission" date="2021-01" db="EMBL/GenBank/DDBJ databases">
        <authorList>
            <person name="Corre E."/>
            <person name="Pelletier E."/>
            <person name="Niang G."/>
            <person name="Scheremetjew M."/>
            <person name="Finn R."/>
            <person name="Kale V."/>
            <person name="Holt S."/>
            <person name="Cochrane G."/>
            <person name="Meng A."/>
            <person name="Brown T."/>
            <person name="Cohen L."/>
        </authorList>
    </citation>
    <scope>NUCLEOTIDE SEQUENCE</scope>
    <source>
        <strain evidence="10">CCMP 2712</strain>
    </source>
</reference>
<dbReference type="InterPro" id="IPR003961">
    <property type="entry name" value="FN3_dom"/>
</dbReference>
<dbReference type="Gene3D" id="2.60.40.10">
    <property type="entry name" value="Immunoglobulins"/>
    <property type="match status" value="2"/>
</dbReference>
<evidence type="ECO:0000256" key="1">
    <source>
        <dbReference type="ARBA" id="ARBA00022723"/>
    </source>
</evidence>
<evidence type="ECO:0000256" key="6">
    <source>
        <dbReference type="SAM" id="MobiDB-lite"/>
    </source>
</evidence>
<sequence length="622" mass="69087">MLAEDFEDELTCPVCLMLFTDPRTLPCGNSHNVCLECARGLWRNQTVPTLTINCPVCRATCSLANGVERLPLNLALKNMVEKLEAAQKGKTAKKTSIRKKFKCDVCEKKPAVMECVTCVVKYCEACLETCHPKERAVFKAHVVTPMEPVSNRECDTHEGQALSFFCTQCGVMVCAHCLLMGAHIEHPRISLHTAVQERKTQLQEGMELLKAKRNAVLEFTQRADASVQELELNCKQMRDQVKRECYELRDHVSKLEVKLHSVIDSHEREKCAVLMGQVEGQRQKLTIWSSLLDRAEQIVANEDGAVFLDVDTHKLDKQLRGAVEASVSPPPIANLSPGGLTLNMGAAISCISSMHFTEFLVPPAPADLNCAEVTSTSLLLTWNCQTKREGDRNTYIVEQAAYVLSEHQAEIPWKEIYQGVNRSCSSSGLEEQTSYRFRVCAVNSSGKGPWSQIKVFSTGVPRTPGDICLVDSTSRSLVLAWAGEPAKRTQHCTYVLEMSEAEEENRVAGNANVSSLWQEIYSGHWRTFLVGDLLPEQTYRFRVCGVNALGRGDYSPVKSFTTPPQTEEEASWPADGEVNDESQCDDVAEQSLNAPSEAENTIDENATGNLSCPMEEEDMVPR</sequence>
<keyword evidence="3" id="KW-0862">Zinc</keyword>
<evidence type="ECO:0000259" key="8">
    <source>
        <dbReference type="PROSITE" id="PS50119"/>
    </source>
</evidence>
<feature type="domain" description="B box-type" evidence="8">
    <location>
        <begin position="98"/>
        <end position="146"/>
    </location>
</feature>
<dbReference type="EMBL" id="HBKN01014707">
    <property type="protein sequence ID" value="CAE2291789.1"/>
    <property type="molecule type" value="Transcribed_RNA"/>
</dbReference>
<evidence type="ECO:0000256" key="4">
    <source>
        <dbReference type="PROSITE-ProRule" id="PRU00024"/>
    </source>
</evidence>
<dbReference type="CDD" id="cd00063">
    <property type="entry name" value="FN3"/>
    <property type="match status" value="2"/>
</dbReference>
<dbReference type="PANTHER" id="PTHR24099">
    <property type="entry name" value="E3 UBIQUITIN-PROTEIN LIGASE TRIM36-RELATED"/>
    <property type="match status" value="1"/>
</dbReference>
<evidence type="ECO:0000256" key="2">
    <source>
        <dbReference type="ARBA" id="ARBA00022771"/>
    </source>
</evidence>
<gene>
    <name evidence="10" type="ORF">GTHE00462_LOCUS11436</name>
</gene>
<dbReference type="SMART" id="SM00336">
    <property type="entry name" value="BBOX"/>
    <property type="match status" value="2"/>
</dbReference>